<dbReference type="STRING" id="762845.BCR26_00635"/>
<evidence type="ECO:0000256" key="6">
    <source>
        <dbReference type="ARBA" id="ARBA00023326"/>
    </source>
</evidence>
<dbReference type="InterPro" id="IPR003961">
    <property type="entry name" value="FN3_dom"/>
</dbReference>
<keyword evidence="6" id="KW-0624">Polysaccharide degradation</keyword>
<dbReference type="InterPro" id="IPR003610">
    <property type="entry name" value="CBM5/12"/>
</dbReference>
<dbReference type="AlphaFoldDB" id="A0A1E5L265"/>
<dbReference type="GO" id="GO:0006032">
    <property type="term" value="P:chitin catabolic process"/>
    <property type="evidence" value="ECO:0007669"/>
    <property type="project" value="UniProtKB-KW"/>
</dbReference>
<dbReference type="SMART" id="SM00495">
    <property type="entry name" value="ChtBD3"/>
    <property type="match status" value="1"/>
</dbReference>
<dbReference type="Pfam" id="PF16403">
    <property type="entry name" value="Bact_surface_Ig-like"/>
    <property type="match status" value="1"/>
</dbReference>
<dbReference type="InterPro" id="IPR029070">
    <property type="entry name" value="Chitinase_insertion_sf"/>
</dbReference>
<dbReference type="PANTHER" id="PTHR11177:SF317">
    <property type="entry name" value="CHITINASE 12-RELATED"/>
    <property type="match status" value="1"/>
</dbReference>
<feature type="compositionally biased region" description="Basic and acidic residues" evidence="7">
    <location>
        <begin position="180"/>
        <end position="193"/>
    </location>
</feature>
<evidence type="ECO:0000259" key="9">
    <source>
        <dbReference type="PROSITE" id="PS50853"/>
    </source>
</evidence>
<dbReference type="Gene3D" id="3.20.20.80">
    <property type="entry name" value="Glycosidases"/>
    <property type="match status" value="1"/>
</dbReference>
<dbReference type="SMART" id="SM00636">
    <property type="entry name" value="Glyco_18"/>
    <property type="match status" value="1"/>
</dbReference>
<feature type="signal peptide" evidence="8">
    <location>
        <begin position="1"/>
        <end position="27"/>
    </location>
</feature>
<reference evidence="11 12" key="1">
    <citation type="submission" date="2016-09" db="EMBL/GenBank/DDBJ databases">
        <authorList>
            <person name="Capua I."/>
            <person name="De Benedictis P."/>
            <person name="Joannis T."/>
            <person name="Lombin L.H."/>
            <person name="Cattoli G."/>
        </authorList>
    </citation>
    <scope>NUCLEOTIDE SEQUENCE [LARGE SCALE GENOMIC DNA]</scope>
    <source>
        <strain evidence="11 12">LMG 25899</strain>
    </source>
</reference>
<dbReference type="EC" id="3.2.1.14" evidence="2"/>
<dbReference type="CDD" id="cd12215">
    <property type="entry name" value="ChiC_BD"/>
    <property type="match status" value="1"/>
</dbReference>
<evidence type="ECO:0000256" key="5">
    <source>
        <dbReference type="ARBA" id="ARBA00023277"/>
    </source>
</evidence>
<feature type="region of interest" description="Disordered" evidence="7">
    <location>
        <begin position="179"/>
        <end position="201"/>
    </location>
</feature>
<dbReference type="Pfam" id="PF00704">
    <property type="entry name" value="Glyco_hydro_18"/>
    <property type="match status" value="1"/>
</dbReference>
<dbReference type="SMART" id="SM00060">
    <property type="entry name" value="FN3"/>
    <property type="match status" value="1"/>
</dbReference>
<dbReference type="CDD" id="cd06548">
    <property type="entry name" value="GH18_chitinase"/>
    <property type="match status" value="1"/>
</dbReference>
<organism evidence="11 12">
    <name type="scientific">Enterococcus rivorum</name>
    <dbReference type="NCBI Taxonomy" id="762845"/>
    <lineage>
        <taxon>Bacteria</taxon>
        <taxon>Bacillati</taxon>
        <taxon>Bacillota</taxon>
        <taxon>Bacilli</taxon>
        <taxon>Lactobacillales</taxon>
        <taxon>Enterococcaceae</taxon>
        <taxon>Enterococcus</taxon>
    </lineage>
</organism>
<feature type="domain" description="GH18" evidence="10">
    <location>
        <begin position="40"/>
        <end position="458"/>
    </location>
</feature>
<feature type="domain" description="Fibronectin type-III" evidence="9">
    <location>
        <begin position="697"/>
        <end position="785"/>
    </location>
</feature>
<dbReference type="InterPro" id="IPR017853">
    <property type="entry name" value="GH"/>
</dbReference>
<comment type="catalytic activity">
    <reaction evidence="1">
        <text>Random endo-hydrolysis of N-acetyl-beta-D-glucosaminide (1-&gt;4)-beta-linkages in chitin and chitodextrins.</text>
        <dbReference type="EC" id="3.2.1.14"/>
    </reaction>
</comment>
<evidence type="ECO:0000256" key="8">
    <source>
        <dbReference type="SAM" id="SignalP"/>
    </source>
</evidence>
<comment type="caution">
    <text evidence="11">The sequence shown here is derived from an EMBL/GenBank/DDBJ whole genome shotgun (WGS) entry which is preliminary data.</text>
</comment>
<keyword evidence="12" id="KW-1185">Reference proteome</keyword>
<evidence type="ECO:0000313" key="11">
    <source>
        <dbReference type="EMBL" id="OEH84131.1"/>
    </source>
</evidence>
<feature type="chain" id="PRO_5009180739" description="chitinase" evidence="8">
    <location>
        <begin position="28"/>
        <end position="838"/>
    </location>
</feature>
<dbReference type="InterPro" id="IPR032179">
    <property type="entry name" value="Cry22Aa_Ig-like"/>
</dbReference>
<protein>
    <recommendedName>
        <fullName evidence="2">chitinase</fullName>
        <ecNumber evidence="2">3.2.1.14</ecNumber>
    </recommendedName>
</protein>
<dbReference type="SUPFAM" id="SSF54556">
    <property type="entry name" value="Chitinase insertion domain"/>
    <property type="match status" value="1"/>
</dbReference>
<name>A0A1E5L265_9ENTE</name>
<dbReference type="CDD" id="cd20174">
    <property type="entry name" value="GH18_LinChi78-like_UFR"/>
    <property type="match status" value="1"/>
</dbReference>
<keyword evidence="5" id="KW-0119">Carbohydrate metabolism</keyword>
<dbReference type="Proteomes" id="UP000095256">
    <property type="component" value="Unassembled WGS sequence"/>
</dbReference>
<dbReference type="EMBL" id="MIEK01000001">
    <property type="protein sequence ID" value="OEH84131.1"/>
    <property type="molecule type" value="Genomic_DNA"/>
</dbReference>
<dbReference type="PANTHER" id="PTHR11177">
    <property type="entry name" value="CHITINASE"/>
    <property type="match status" value="1"/>
</dbReference>
<accession>A0A1E5L265</accession>
<dbReference type="SUPFAM" id="SSF51055">
    <property type="entry name" value="Carbohydrate binding domain"/>
    <property type="match status" value="1"/>
</dbReference>
<evidence type="ECO:0000256" key="1">
    <source>
        <dbReference type="ARBA" id="ARBA00000822"/>
    </source>
</evidence>
<evidence type="ECO:0000256" key="3">
    <source>
        <dbReference type="ARBA" id="ARBA00022801"/>
    </source>
</evidence>
<dbReference type="InterPro" id="IPR036116">
    <property type="entry name" value="FN3_sf"/>
</dbReference>
<dbReference type="Gene3D" id="3.10.50.10">
    <property type="match status" value="1"/>
</dbReference>
<dbReference type="PROSITE" id="PS51910">
    <property type="entry name" value="GH18_2"/>
    <property type="match status" value="1"/>
</dbReference>
<evidence type="ECO:0000256" key="4">
    <source>
        <dbReference type="ARBA" id="ARBA00023024"/>
    </source>
</evidence>
<evidence type="ECO:0000259" key="10">
    <source>
        <dbReference type="PROSITE" id="PS51910"/>
    </source>
</evidence>
<dbReference type="GO" id="GO:0005576">
    <property type="term" value="C:extracellular region"/>
    <property type="evidence" value="ECO:0007669"/>
    <property type="project" value="InterPro"/>
</dbReference>
<dbReference type="Gene3D" id="2.10.10.20">
    <property type="entry name" value="Carbohydrate-binding module superfamily 5/12"/>
    <property type="match status" value="1"/>
</dbReference>
<keyword evidence="8" id="KW-0732">Signal</keyword>
<evidence type="ECO:0000313" key="12">
    <source>
        <dbReference type="Proteomes" id="UP000095256"/>
    </source>
</evidence>
<dbReference type="Pfam" id="PF00041">
    <property type="entry name" value="fn3"/>
    <property type="match status" value="1"/>
</dbReference>
<dbReference type="SUPFAM" id="SSF49265">
    <property type="entry name" value="Fibronectin type III"/>
    <property type="match status" value="1"/>
</dbReference>
<dbReference type="InterPro" id="IPR013783">
    <property type="entry name" value="Ig-like_fold"/>
</dbReference>
<dbReference type="InterPro" id="IPR050314">
    <property type="entry name" value="Glycosyl_Hydrlase_18"/>
</dbReference>
<dbReference type="GO" id="GO:0008061">
    <property type="term" value="F:chitin binding"/>
    <property type="evidence" value="ECO:0007669"/>
    <property type="project" value="InterPro"/>
</dbReference>
<keyword evidence="4" id="KW-0146">Chitin degradation</keyword>
<dbReference type="InterPro" id="IPR011583">
    <property type="entry name" value="Chitinase_II/V-like_cat"/>
</dbReference>
<dbReference type="Gene3D" id="2.60.40.10">
    <property type="entry name" value="Immunoglobulins"/>
    <property type="match status" value="2"/>
</dbReference>
<dbReference type="InterPro" id="IPR036573">
    <property type="entry name" value="CBM_sf_5/12"/>
</dbReference>
<dbReference type="PROSITE" id="PS50853">
    <property type="entry name" value="FN3"/>
    <property type="match status" value="1"/>
</dbReference>
<dbReference type="SUPFAM" id="SSF51445">
    <property type="entry name" value="(Trans)glycosidases"/>
    <property type="match status" value="1"/>
</dbReference>
<dbReference type="CDD" id="cd00063">
    <property type="entry name" value="FN3"/>
    <property type="match status" value="1"/>
</dbReference>
<dbReference type="InterPro" id="IPR001223">
    <property type="entry name" value="Glyco_hydro18_cat"/>
</dbReference>
<dbReference type="GO" id="GO:0008843">
    <property type="term" value="F:endochitinase activity"/>
    <property type="evidence" value="ECO:0007669"/>
    <property type="project" value="UniProtKB-EC"/>
</dbReference>
<dbReference type="GO" id="GO:0000272">
    <property type="term" value="P:polysaccharide catabolic process"/>
    <property type="evidence" value="ECO:0007669"/>
    <property type="project" value="UniProtKB-KW"/>
</dbReference>
<evidence type="ECO:0000256" key="2">
    <source>
        <dbReference type="ARBA" id="ARBA00012729"/>
    </source>
</evidence>
<dbReference type="Pfam" id="PF02839">
    <property type="entry name" value="CBM_5_12"/>
    <property type="match status" value="1"/>
</dbReference>
<gene>
    <name evidence="11" type="ORF">BCR26_00635</name>
</gene>
<proteinExistence type="predicted"/>
<dbReference type="GO" id="GO:0030246">
    <property type="term" value="F:carbohydrate binding"/>
    <property type="evidence" value="ECO:0007669"/>
    <property type="project" value="InterPro"/>
</dbReference>
<evidence type="ECO:0000256" key="7">
    <source>
        <dbReference type="SAM" id="MobiDB-lite"/>
    </source>
</evidence>
<sequence length="838" mass="91093">MATIIASSTLAMGAVGMFASLPTKAFAEETIKNKAEQVPYRNVMYYGDWSIWGGQDNFYPKNFDASLYTHLNYAFIAMDANGELILTDKDAAFGAPVGNADVGWDNALSGLIPAFTAIKSKNKNLKIGISLGGWSKSANFSLIAANPEKRKNYINNILKFIKYTGMDFVDVDWEYPNSQREPDKVDNKNDDGTPHAGPADKQNFITLMRELRAGLDKQGSELSKRYELTCALPGTPAQLEQGIDVEELFKIIDFGNMMTYDMNGAWSEKSSHQTALYANPKAPNNYSVETVINYLQSKNVPSNKIVIGAAMYSRGWNTVEKGNNPEQPGLFQDAAITNKDADLTPSRGANNELPLANGDGGRAGGVWSYRKIDELKKKVPDLKEYWDDAAKAPYLYSESTKQFFTFDNVKSIQYKTAFVKEKQLGGVISWMASQDKDGTGSGKRNELSSAIKQGLYGDQKIPEVVTLDKSQLKIDVKTNVVKTDSGKDGYGISIANQESLLSGNVALGAASKFYFTVKKPTFVITMKDGSTLEKGDYKSGEVTEKDGKTYVNIATQYDGRYIAPGASAEFKLATKGGAEVNISNIKKIELLQYFDNDTLLASQTIFGDDTPGVSVPTISGVQDVTIKLGDTFDPKAGVKAVDKTDGDLTNKITIAGSVDTNKVGTYPLTYSVKNSSNQENVATRKVFVVESESKPSTPQNVNIANVTKDSATISWDASQSASGIKEYQLKISGGGQTIDFVTSKTNQLVTGLRANTAYTIEVTAVSVLGQVSDIAKGSFNTQKEEASGSQEWSATKVYNGGEIVTYKGAQYKAKWWTQGNVPDDAASTESGSNPWQKL</sequence>
<keyword evidence="3" id="KW-0378">Hydrolase</keyword>